<evidence type="ECO:0000256" key="1">
    <source>
        <dbReference type="ARBA" id="ARBA00023015"/>
    </source>
</evidence>
<dbReference type="EMBL" id="RAXU01000002">
    <property type="protein sequence ID" value="RKG35786.1"/>
    <property type="molecule type" value="Genomic_DNA"/>
</dbReference>
<dbReference type="SMART" id="SM00342">
    <property type="entry name" value="HTH_ARAC"/>
    <property type="match status" value="1"/>
</dbReference>
<dbReference type="Pfam" id="PF12625">
    <property type="entry name" value="Arabinose_bd"/>
    <property type="match status" value="1"/>
</dbReference>
<dbReference type="AlphaFoldDB" id="A0A3A8EQN2"/>
<name>A0A3A8EQN2_9GAMM</name>
<dbReference type="InterPro" id="IPR018060">
    <property type="entry name" value="HTH_AraC"/>
</dbReference>
<organism evidence="5 6">
    <name type="scientific">Acinetobacter guerrae</name>
    <dbReference type="NCBI Taxonomy" id="1843371"/>
    <lineage>
        <taxon>Bacteria</taxon>
        <taxon>Pseudomonadati</taxon>
        <taxon>Pseudomonadota</taxon>
        <taxon>Gammaproteobacteria</taxon>
        <taxon>Moraxellales</taxon>
        <taxon>Moraxellaceae</taxon>
        <taxon>Acinetobacter</taxon>
    </lineage>
</organism>
<dbReference type="PROSITE" id="PS01124">
    <property type="entry name" value="HTH_ARAC_FAMILY_2"/>
    <property type="match status" value="1"/>
</dbReference>
<accession>A0A3A8EQN2</accession>
<dbReference type="RefSeq" id="WP_120368981.1">
    <property type="nucleotide sequence ID" value="NZ_LXGN01000034.1"/>
</dbReference>
<reference evidence="5 6" key="1">
    <citation type="submission" date="2018-09" db="EMBL/GenBank/DDBJ databases">
        <title>The draft genome of Acinetobacter spp. strains.</title>
        <authorList>
            <person name="Qin J."/>
            <person name="Feng Y."/>
            <person name="Zong Z."/>
        </authorList>
    </citation>
    <scope>NUCLEOTIDE SEQUENCE [LARGE SCALE GENOMIC DNA]</scope>
    <source>
        <strain evidence="5 6">WCHAc060096</strain>
    </source>
</reference>
<dbReference type="PANTHER" id="PTHR47894:SF1">
    <property type="entry name" value="HTH-TYPE TRANSCRIPTIONAL REGULATOR VQSM"/>
    <property type="match status" value="1"/>
</dbReference>
<dbReference type="Pfam" id="PF12833">
    <property type="entry name" value="HTH_18"/>
    <property type="match status" value="1"/>
</dbReference>
<proteinExistence type="predicted"/>
<feature type="domain" description="HTH araC/xylS-type" evidence="4">
    <location>
        <begin position="240"/>
        <end position="336"/>
    </location>
</feature>
<evidence type="ECO:0000256" key="2">
    <source>
        <dbReference type="ARBA" id="ARBA00023125"/>
    </source>
</evidence>
<dbReference type="SUPFAM" id="SSF46689">
    <property type="entry name" value="Homeodomain-like"/>
    <property type="match status" value="1"/>
</dbReference>
<evidence type="ECO:0000313" key="5">
    <source>
        <dbReference type="EMBL" id="RKG35786.1"/>
    </source>
</evidence>
<dbReference type="InterPro" id="IPR032687">
    <property type="entry name" value="AraC-type_N"/>
</dbReference>
<dbReference type="Proteomes" id="UP000269001">
    <property type="component" value="Unassembled WGS sequence"/>
</dbReference>
<protein>
    <submittedName>
        <fullName evidence="5">AraC family transcriptional regulator</fullName>
    </submittedName>
</protein>
<sequence>MKRSILGLMYLIQGMRNSGIDVDTRLANIGIRVDALNPNSIIHDSLEWDIQHIISQDVPAEQGLYIGQHYALAGYGPLLMLLVTADSIRNAIYKGIQYQTLTHLFGQLSLDERNGYASLIYSPIDLNTEMGLLRAQCEISGTYKFILDIYRMMGLDAPEIRVDLPFPQPQNLHMLAQYQHYYGNNLHFNADHAVFSLNEAVLDVKIPSADLITHRVYEVKCLDEIKRLNDDQTQESDLVQRVHDYLELQQGVIPTMAETAIALHIPERTLRHQLQQLNTSYKQIREQLIKDKALKLMEYKEYSIEVIAELLGYSEPAAFNHAFKRWFGQSPRQYGK</sequence>
<keyword evidence="1" id="KW-0805">Transcription regulation</keyword>
<dbReference type="PANTHER" id="PTHR47894">
    <property type="entry name" value="HTH-TYPE TRANSCRIPTIONAL REGULATOR GADX"/>
    <property type="match status" value="1"/>
</dbReference>
<dbReference type="GO" id="GO:0000976">
    <property type="term" value="F:transcription cis-regulatory region binding"/>
    <property type="evidence" value="ECO:0007669"/>
    <property type="project" value="TreeGrafter"/>
</dbReference>
<dbReference type="GO" id="GO:0005829">
    <property type="term" value="C:cytosol"/>
    <property type="evidence" value="ECO:0007669"/>
    <property type="project" value="TreeGrafter"/>
</dbReference>
<evidence type="ECO:0000256" key="3">
    <source>
        <dbReference type="ARBA" id="ARBA00023163"/>
    </source>
</evidence>
<keyword evidence="2" id="KW-0238">DNA-binding</keyword>
<dbReference type="OrthoDB" id="5582699at2"/>
<gene>
    <name evidence="5" type="ORF">D7V21_02635</name>
</gene>
<dbReference type="InterPro" id="IPR009057">
    <property type="entry name" value="Homeodomain-like_sf"/>
</dbReference>
<dbReference type="GO" id="GO:0003700">
    <property type="term" value="F:DNA-binding transcription factor activity"/>
    <property type="evidence" value="ECO:0007669"/>
    <property type="project" value="InterPro"/>
</dbReference>
<keyword evidence="6" id="KW-1185">Reference proteome</keyword>
<evidence type="ECO:0000313" key="6">
    <source>
        <dbReference type="Proteomes" id="UP000269001"/>
    </source>
</evidence>
<evidence type="ECO:0000259" key="4">
    <source>
        <dbReference type="PROSITE" id="PS01124"/>
    </source>
</evidence>
<keyword evidence="3" id="KW-0804">Transcription</keyword>
<comment type="caution">
    <text evidence="5">The sequence shown here is derived from an EMBL/GenBank/DDBJ whole genome shotgun (WGS) entry which is preliminary data.</text>
</comment>
<dbReference type="Gene3D" id="1.10.10.60">
    <property type="entry name" value="Homeodomain-like"/>
    <property type="match status" value="1"/>
</dbReference>